<accession>A0ABQ7GXF5</accession>
<feature type="compositionally biased region" description="Low complexity" evidence="6">
    <location>
        <begin position="213"/>
        <end position="230"/>
    </location>
</feature>
<comment type="caution">
    <text evidence="7">The sequence shown here is derived from an EMBL/GenBank/DDBJ whole genome shotgun (WGS) entry which is preliminary data.</text>
</comment>
<comment type="subcellular location">
    <subcellularLocation>
        <location evidence="1">Membrane</location>
    </subcellularLocation>
</comment>
<organism evidence="7 8">
    <name type="scientific">Dunaliella salina</name>
    <name type="common">Green alga</name>
    <name type="synonym">Protococcus salinus</name>
    <dbReference type="NCBI Taxonomy" id="3046"/>
    <lineage>
        <taxon>Eukaryota</taxon>
        <taxon>Viridiplantae</taxon>
        <taxon>Chlorophyta</taxon>
        <taxon>core chlorophytes</taxon>
        <taxon>Chlorophyceae</taxon>
        <taxon>CS clade</taxon>
        <taxon>Chlamydomonadales</taxon>
        <taxon>Dunaliellaceae</taxon>
        <taxon>Dunaliella</taxon>
    </lineage>
</organism>
<evidence type="ECO:0000313" key="7">
    <source>
        <dbReference type="EMBL" id="KAF5839284.1"/>
    </source>
</evidence>
<feature type="region of interest" description="Disordered" evidence="6">
    <location>
        <begin position="213"/>
        <end position="325"/>
    </location>
</feature>
<sequence length="642" mass="66398">MHTQGSSCFKLGASTLAHERAQSYQWTCPFGTVMDARSQCAYIQGSSCPEAGGSCSSTHTLFSRSCSLLFFNFGTHIWQQLPGSWRLSHTRTHSLLLFTLTSPFYACMHTQGSSCPETGDLVAAAAEKLGAPAHETASSQGDRAQAAAAQQEGSFIQEPGSGVRATVGDQVVLVGTLEWVQRQGAQLPTDTPPALLQEGAQLLPMLPILEPELQGGQGAQGAMQLSAQGSNQWHAGDSGQRNPGQRDSGQQDSGQGSNAQGSGYANGGTLSCDGDGRQRVQGTAAGGFLQGQGHQQGQGHREGSANHVHIGSSNASRGLGHNNSFRSEQANSALDVSHGGLAEGEGGSTQAKDAVQGIGEGNGQKEHREGRYLTPAAAQLPQSGAVSSVHGVGSSHSRVFVGVGDRVVGAIDVQDALRSDAQQTVADLHRLGVRTVMLSGDREGAAHEVAASVGISPKDVYPNVKPAGKAALVEQLQSEGRRVAMVGDGINDTAALAAAHVGVAMGGGVDAASEVAKVVLMGDHLHQVTDAIHLSRSTLNKIRQNLFWALGYNLVAIPLAAGALLPSMGICLTPSLSGAMMGASSVLVVSNSLLLQWELRGMRQPSTSASSAHSSGPPPRLQALVVHGVDKNSSMKVQSLQS</sequence>
<evidence type="ECO:0000256" key="2">
    <source>
        <dbReference type="ARBA" id="ARBA00022692"/>
    </source>
</evidence>
<keyword evidence="5" id="KW-0472">Membrane</keyword>
<evidence type="ECO:0000256" key="4">
    <source>
        <dbReference type="ARBA" id="ARBA00022989"/>
    </source>
</evidence>
<keyword evidence="3" id="KW-1278">Translocase</keyword>
<gene>
    <name evidence="7" type="ORF">DUNSADRAFT_1157</name>
</gene>
<reference evidence="7" key="1">
    <citation type="submission" date="2017-08" db="EMBL/GenBank/DDBJ databases">
        <authorList>
            <person name="Polle J.E."/>
            <person name="Barry K."/>
            <person name="Cushman J."/>
            <person name="Schmutz J."/>
            <person name="Tran D."/>
            <person name="Hathwaick L.T."/>
            <person name="Yim W.C."/>
            <person name="Jenkins J."/>
            <person name="Mckie-Krisberg Z.M."/>
            <person name="Prochnik S."/>
            <person name="Lindquist E."/>
            <person name="Dockter R.B."/>
            <person name="Adam C."/>
            <person name="Molina H."/>
            <person name="Bunkerborg J."/>
            <person name="Jin E."/>
            <person name="Buchheim M."/>
            <person name="Magnuson J."/>
        </authorList>
    </citation>
    <scope>NUCLEOTIDE SEQUENCE</scope>
    <source>
        <strain evidence="7">CCAP 19/18</strain>
    </source>
</reference>
<dbReference type="NCBIfam" id="TIGR01494">
    <property type="entry name" value="ATPase_P-type"/>
    <property type="match status" value="1"/>
</dbReference>
<proteinExistence type="predicted"/>
<keyword evidence="4" id="KW-1133">Transmembrane helix</keyword>
<dbReference type="Gene3D" id="3.40.1110.10">
    <property type="entry name" value="Calcium-transporting ATPase, cytoplasmic domain N"/>
    <property type="match status" value="1"/>
</dbReference>
<dbReference type="PANTHER" id="PTHR43520">
    <property type="entry name" value="ATP7, ISOFORM B"/>
    <property type="match status" value="1"/>
</dbReference>
<dbReference type="InterPro" id="IPR023214">
    <property type="entry name" value="HAD_sf"/>
</dbReference>
<feature type="compositionally biased region" description="Polar residues" evidence="6">
    <location>
        <begin position="311"/>
        <end position="325"/>
    </location>
</feature>
<feature type="compositionally biased region" description="Gly residues" evidence="6">
    <location>
        <begin position="284"/>
        <end position="296"/>
    </location>
</feature>
<evidence type="ECO:0000256" key="3">
    <source>
        <dbReference type="ARBA" id="ARBA00022967"/>
    </source>
</evidence>
<dbReference type="PROSITE" id="PS01229">
    <property type="entry name" value="COF_2"/>
    <property type="match status" value="1"/>
</dbReference>
<keyword evidence="2" id="KW-0812">Transmembrane</keyword>
<keyword evidence="8" id="KW-1185">Reference proteome</keyword>
<dbReference type="Gene3D" id="3.40.50.1000">
    <property type="entry name" value="HAD superfamily/HAD-like"/>
    <property type="match status" value="1"/>
</dbReference>
<dbReference type="InterPro" id="IPR001757">
    <property type="entry name" value="P_typ_ATPase"/>
</dbReference>
<name>A0ABQ7GXF5_DUNSA</name>
<dbReference type="SUPFAM" id="SSF56784">
    <property type="entry name" value="HAD-like"/>
    <property type="match status" value="1"/>
</dbReference>
<dbReference type="EMBL" id="MU069548">
    <property type="protein sequence ID" value="KAF5839284.1"/>
    <property type="molecule type" value="Genomic_DNA"/>
</dbReference>
<dbReference type="Proteomes" id="UP000815325">
    <property type="component" value="Unassembled WGS sequence"/>
</dbReference>
<feature type="region of interest" description="Disordered" evidence="6">
    <location>
        <begin position="337"/>
        <end position="366"/>
    </location>
</feature>
<dbReference type="PANTHER" id="PTHR43520:SF22">
    <property type="entry name" value="COPPER-TRANSPORTING ATPASE PAA1, CHLOROPLASTIC"/>
    <property type="match status" value="1"/>
</dbReference>
<dbReference type="Pfam" id="PF00702">
    <property type="entry name" value="Hydrolase"/>
    <property type="match status" value="1"/>
</dbReference>
<evidence type="ECO:0000256" key="6">
    <source>
        <dbReference type="SAM" id="MobiDB-lite"/>
    </source>
</evidence>
<dbReference type="PRINTS" id="PR00119">
    <property type="entry name" value="CATATPASE"/>
</dbReference>
<dbReference type="InterPro" id="IPR023299">
    <property type="entry name" value="ATPase_P-typ_cyto_dom_N"/>
</dbReference>
<protein>
    <submittedName>
        <fullName evidence="7">Uncharacterized protein</fullName>
    </submittedName>
</protein>
<evidence type="ECO:0000256" key="5">
    <source>
        <dbReference type="ARBA" id="ARBA00023136"/>
    </source>
</evidence>
<feature type="region of interest" description="Disordered" evidence="6">
    <location>
        <begin position="132"/>
        <end position="151"/>
    </location>
</feature>
<evidence type="ECO:0000256" key="1">
    <source>
        <dbReference type="ARBA" id="ARBA00004370"/>
    </source>
</evidence>
<feature type="compositionally biased region" description="Low complexity" evidence="6">
    <location>
        <begin position="245"/>
        <end position="263"/>
    </location>
</feature>
<evidence type="ECO:0000313" key="8">
    <source>
        <dbReference type="Proteomes" id="UP000815325"/>
    </source>
</evidence>
<dbReference type="InterPro" id="IPR036412">
    <property type="entry name" value="HAD-like_sf"/>
</dbReference>